<dbReference type="EMBL" id="JAKOGI010000184">
    <property type="protein sequence ID" value="KAJ8440778.1"/>
    <property type="molecule type" value="Genomic_DNA"/>
</dbReference>
<comment type="caution">
    <text evidence="2">The sequence shown here is derived from an EMBL/GenBank/DDBJ whole genome shotgun (WGS) entry which is preliminary data.</text>
</comment>
<name>A0A9Q1KDE3_9CARY</name>
<organism evidence="2 3">
    <name type="scientific">Carnegiea gigantea</name>
    <dbReference type="NCBI Taxonomy" id="171969"/>
    <lineage>
        <taxon>Eukaryota</taxon>
        <taxon>Viridiplantae</taxon>
        <taxon>Streptophyta</taxon>
        <taxon>Embryophyta</taxon>
        <taxon>Tracheophyta</taxon>
        <taxon>Spermatophyta</taxon>
        <taxon>Magnoliopsida</taxon>
        <taxon>eudicotyledons</taxon>
        <taxon>Gunneridae</taxon>
        <taxon>Pentapetalae</taxon>
        <taxon>Caryophyllales</taxon>
        <taxon>Cactineae</taxon>
        <taxon>Cactaceae</taxon>
        <taxon>Cactoideae</taxon>
        <taxon>Echinocereeae</taxon>
        <taxon>Carnegiea</taxon>
    </lineage>
</organism>
<dbReference type="AlphaFoldDB" id="A0A9Q1KDE3"/>
<protein>
    <submittedName>
        <fullName evidence="2">Uncharacterized protein</fullName>
    </submittedName>
</protein>
<dbReference type="Proteomes" id="UP001153076">
    <property type="component" value="Unassembled WGS sequence"/>
</dbReference>
<keyword evidence="3" id="KW-1185">Reference proteome</keyword>
<gene>
    <name evidence="2" type="ORF">Cgig2_007184</name>
</gene>
<evidence type="ECO:0000313" key="2">
    <source>
        <dbReference type="EMBL" id="KAJ8440778.1"/>
    </source>
</evidence>
<sequence length="283" mass="31064">MEARGVVDAIDNSCLPLVEWADGTHQSSAQLGVSGPGSEASHVECAAQLVEAPLGMFGYLGNEGVGCGDKGTESPSDNIARPNKLTKHRPNTETHDTVQSLTHILQPVGEDLLTRGHHKKEPPANPTHQRYLNKKIDAYDEMAIVGEVFEPGNSRIFNLNSRSAPRNLEGTKENQIRKQFESGDLQHFRVAINALRMVRATEAPVLSLNIEVSREGGEATYVEIPLVHGFECPELPFSPTFTRVSTDKCRTTRQRGFSIVHFDGLAICQFTPPSTVIDIEWSP</sequence>
<reference evidence="2" key="1">
    <citation type="submission" date="2022-04" db="EMBL/GenBank/DDBJ databases">
        <title>Carnegiea gigantea Genome sequencing and assembly v2.</title>
        <authorList>
            <person name="Copetti D."/>
            <person name="Sanderson M.J."/>
            <person name="Burquez A."/>
            <person name="Wojciechowski M.F."/>
        </authorList>
    </citation>
    <scope>NUCLEOTIDE SEQUENCE</scope>
    <source>
        <strain evidence="2">SGP5-SGP5p</strain>
        <tissue evidence="2">Aerial part</tissue>
    </source>
</reference>
<proteinExistence type="predicted"/>
<evidence type="ECO:0000313" key="3">
    <source>
        <dbReference type="Proteomes" id="UP001153076"/>
    </source>
</evidence>
<evidence type="ECO:0000256" key="1">
    <source>
        <dbReference type="SAM" id="MobiDB-lite"/>
    </source>
</evidence>
<feature type="region of interest" description="Disordered" evidence="1">
    <location>
        <begin position="70"/>
        <end position="97"/>
    </location>
</feature>
<accession>A0A9Q1KDE3</accession>